<dbReference type="InterPro" id="IPR003594">
    <property type="entry name" value="HATPase_dom"/>
</dbReference>
<evidence type="ECO:0000256" key="1">
    <source>
        <dbReference type="ARBA" id="ARBA00000085"/>
    </source>
</evidence>
<evidence type="ECO:0000259" key="10">
    <source>
        <dbReference type="PROSITE" id="PS50109"/>
    </source>
</evidence>
<dbReference type="PROSITE" id="PS50109">
    <property type="entry name" value="HIS_KIN"/>
    <property type="match status" value="1"/>
</dbReference>
<dbReference type="InterPro" id="IPR036890">
    <property type="entry name" value="HATPase_C_sf"/>
</dbReference>
<evidence type="ECO:0000256" key="6">
    <source>
        <dbReference type="ARBA" id="ARBA00022777"/>
    </source>
</evidence>
<dbReference type="CDD" id="cd16922">
    <property type="entry name" value="HATPase_EvgS-ArcB-TorS-like"/>
    <property type="match status" value="1"/>
</dbReference>
<dbReference type="GO" id="GO:0000155">
    <property type="term" value="F:phosphorelay sensor kinase activity"/>
    <property type="evidence" value="ECO:0007669"/>
    <property type="project" value="InterPro"/>
</dbReference>
<dbReference type="PANTHER" id="PTHR45339:SF5">
    <property type="entry name" value="HISTIDINE KINASE"/>
    <property type="match status" value="1"/>
</dbReference>
<dbReference type="Pfam" id="PF02518">
    <property type="entry name" value="HATPase_c"/>
    <property type="match status" value="1"/>
</dbReference>
<comment type="caution">
    <text evidence="11">The sequence shown here is derived from an EMBL/GenBank/DDBJ whole genome shotgun (WGS) entry which is preliminary data.</text>
</comment>
<feature type="region of interest" description="Disordered" evidence="9">
    <location>
        <begin position="975"/>
        <end position="1005"/>
    </location>
</feature>
<dbReference type="FunFam" id="3.30.565.10:FF:000010">
    <property type="entry name" value="Sensor histidine kinase RcsC"/>
    <property type="match status" value="1"/>
</dbReference>
<dbReference type="PANTHER" id="PTHR45339">
    <property type="entry name" value="HYBRID SIGNAL TRANSDUCTION HISTIDINE KINASE J"/>
    <property type="match status" value="1"/>
</dbReference>
<dbReference type="Pfam" id="PF00512">
    <property type="entry name" value="HisKA"/>
    <property type="match status" value="1"/>
</dbReference>
<evidence type="ECO:0000313" key="12">
    <source>
        <dbReference type="Proteomes" id="UP000646827"/>
    </source>
</evidence>
<evidence type="ECO:0000256" key="7">
    <source>
        <dbReference type="ARBA" id="ARBA00022840"/>
    </source>
</evidence>
<dbReference type="SUPFAM" id="SSF55874">
    <property type="entry name" value="ATPase domain of HSP90 chaperone/DNA topoisomerase II/histidine kinase"/>
    <property type="match status" value="1"/>
</dbReference>
<dbReference type="SMART" id="SM00387">
    <property type="entry name" value="HATPase_c"/>
    <property type="match status" value="1"/>
</dbReference>
<dbReference type="Pfam" id="PF13185">
    <property type="entry name" value="GAF_2"/>
    <property type="match status" value="1"/>
</dbReference>
<feature type="compositionally biased region" description="Polar residues" evidence="9">
    <location>
        <begin position="985"/>
        <end position="999"/>
    </location>
</feature>
<keyword evidence="12" id="KW-1185">Reference proteome</keyword>
<organism evidence="11 12">
    <name type="scientific">Circinella minor</name>
    <dbReference type="NCBI Taxonomy" id="1195481"/>
    <lineage>
        <taxon>Eukaryota</taxon>
        <taxon>Fungi</taxon>
        <taxon>Fungi incertae sedis</taxon>
        <taxon>Mucoromycota</taxon>
        <taxon>Mucoromycotina</taxon>
        <taxon>Mucoromycetes</taxon>
        <taxon>Mucorales</taxon>
        <taxon>Lichtheimiaceae</taxon>
        <taxon>Circinella</taxon>
    </lineage>
</organism>
<evidence type="ECO:0000256" key="8">
    <source>
        <dbReference type="ARBA" id="ARBA00023012"/>
    </source>
</evidence>
<keyword evidence="6" id="KW-0418">Kinase</keyword>
<keyword evidence="8" id="KW-0902">Two-component regulatory system</keyword>
<feature type="domain" description="Histidine kinase" evidence="10">
    <location>
        <begin position="627"/>
        <end position="862"/>
    </location>
</feature>
<evidence type="ECO:0000256" key="4">
    <source>
        <dbReference type="ARBA" id="ARBA00022679"/>
    </source>
</evidence>
<dbReference type="SUPFAM" id="SSF55781">
    <property type="entry name" value="GAF domain-like"/>
    <property type="match status" value="1"/>
</dbReference>
<dbReference type="EC" id="2.7.13.3" evidence="2"/>
<dbReference type="PRINTS" id="PR00344">
    <property type="entry name" value="BCTRLSENSOR"/>
</dbReference>
<dbReference type="InterPro" id="IPR004358">
    <property type="entry name" value="Sig_transdc_His_kin-like_C"/>
</dbReference>
<dbReference type="Gene3D" id="3.30.565.10">
    <property type="entry name" value="Histidine kinase-like ATPase, C-terminal domain"/>
    <property type="match status" value="1"/>
</dbReference>
<comment type="catalytic activity">
    <reaction evidence="1">
        <text>ATP + protein L-histidine = ADP + protein N-phospho-L-histidine.</text>
        <dbReference type="EC" id="2.7.13.3"/>
    </reaction>
</comment>
<proteinExistence type="predicted"/>
<evidence type="ECO:0000256" key="5">
    <source>
        <dbReference type="ARBA" id="ARBA00022741"/>
    </source>
</evidence>
<evidence type="ECO:0000313" key="11">
    <source>
        <dbReference type="EMBL" id="KAG2223963.1"/>
    </source>
</evidence>
<dbReference type="SMART" id="SM00388">
    <property type="entry name" value="HisKA"/>
    <property type="match status" value="1"/>
</dbReference>
<dbReference type="InterPro" id="IPR003661">
    <property type="entry name" value="HisK_dim/P_dom"/>
</dbReference>
<keyword evidence="5" id="KW-0547">Nucleotide-binding</keyword>
<dbReference type="FunFam" id="1.10.287.130:FF:000002">
    <property type="entry name" value="Two-component osmosensing histidine kinase"/>
    <property type="match status" value="1"/>
</dbReference>
<dbReference type="Gene3D" id="1.10.287.130">
    <property type="match status" value="1"/>
</dbReference>
<keyword evidence="4" id="KW-0808">Transferase</keyword>
<accession>A0A8H7S9I4</accession>
<reference evidence="11 12" key="1">
    <citation type="submission" date="2020-12" db="EMBL/GenBank/DDBJ databases">
        <title>Metabolic potential, ecology and presence of endohyphal bacteria is reflected in genomic diversity of Mucoromycotina.</title>
        <authorList>
            <person name="Muszewska A."/>
            <person name="Okrasinska A."/>
            <person name="Steczkiewicz K."/>
            <person name="Drgas O."/>
            <person name="Orlowska M."/>
            <person name="Perlinska-Lenart U."/>
            <person name="Aleksandrzak-Piekarczyk T."/>
            <person name="Szatraj K."/>
            <person name="Zielenkiewicz U."/>
            <person name="Pilsyk S."/>
            <person name="Malc E."/>
            <person name="Mieczkowski P."/>
            <person name="Kruszewska J.S."/>
            <person name="Biernat P."/>
            <person name="Pawlowska J."/>
        </authorList>
    </citation>
    <scope>NUCLEOTIDE SEQUENCE [LARGE SCALE GENOMIC DNA]</scope>
    <source>
        <strain evidence="11 12">CBS 142.35</strain>
    </source>
</reference>
<protein>
    <recommendedName>
        <fullName evidence="2">histidine kinase</fullName>
        <ecNumber evidence="2">2.7.13.3</ecNumber>
    </recommendedName>
</protein>
<sequence length="1005" mass="112948">LGSIALILLDKTGGNYARGRVYFQYAVLVLRWRHHLRDTLEYFEAGANLSLSAGDRIYTTFHRAYRLLVLFGLSENISDVLYEAENAYEDINTWASSGESHLLIMSIIRGSKALQGRTYIDTPRIFDGDDGFNDAHFVKESWRETSNVNLALGWYCTLKLITQVLYEHYDAAIETGYSILDTICHHDCQHYSRLMFCYFSLALVAKLRNNDLDSNLRMKYLDQLQQNQNLLLKFTAYSRINNTTFSSLIEAEMVTLDESIDLLKACQLYENAISQARTGGWFFHLCVAQECTAAFYLRAGMEHVAYGCIRKAVDIYATHGSYGKVLQLRTKYDRILNDLSDSRSQNDVGIQTDPFPFLSTHAGWSTPSIGNPMHDVMDDIESHNDNVDDDDECVMTEMTRQLTIEQMISKLDILDLASIFKSSQVMSSSETELQNLVTAFLTIIFESACAESGSIIIKDEKDKFGVWAYGNQRDEIETFDPPLPLSEKNSTATFVPIRIVHHTINTGETMFIHNVEEDTHFAIGPWFKKINRSVICIPIKHKDKLVGCLVIEGTVGIFTQRQITALNLLCQQMGISITNAFLFKSVQRVTQAYTRLIEKQKQALEEARISKEEAVRATKLREIFLANMSHEIRTPFAGFYGMISLLSETELDVEQRDLVNTAKESCEVLLQIIDDLLNFSKLEAGKVTLDVTPIIIEELIADVIEILIAMALQKQLVVSYSVAPDVPTVVMADANRLRQILMNLIGNAIKVYYYSNNLYKFTHTGAIKIQCSVKSTEHPPADGNIKLSFEVIDTGIGISDNQVKGLFAPFSQVDGSTTRKYGGTGLGLSICRQLVKLMSGHIDVTSKPGQGSTFFFTIDVSSDPVKSAARDGLTTTMVKELKITNIRVLIVGKYSSMIQMVEHLLSGIQIDTADSIDALRERAHEGKKYIAVILCLYLTSDPQFFEWSAHLEKIMEKTHCLIVMHYPSSSLNAATRLHQQQQQQGSVSMKSDIKGTTSPDLPIPK</sequence>
<dbReference type="OrthoDB" id="60033at2759"/>
<feature type="non-terminal residue" evidence="11">
    <location>
        <position position="1005"/>
    </location>
</feature>
<dbReference type="Proteomes" id="UP000646827">
    <property type="component" value="Unassembled WGS sequence"/>
</dbReference>
<dbReference type="AlphaFoldDB" id="A0A8H7S9I4"/>
<evidence type="ECO:0000256" key="2">
    <source>
        <dbReference type="ARBA" id="ARBA00012438"/>
    </source>
</evidence>
<dbReference type="InterPro" id="IPR003018">
    <property type="entry name" value="GAF"/>
</dbReference>
<dbReference type="EMBL" id="JAEPRB010000051">
    <property type="protein sequence ID" value="KAG2223963.1"/>
    <property type="molecule type" value="Genomic_DNA"/>
</dbReference>
<feature type="non-terminal residue" evidence="11">
    <location>
        <position position="1"/>
    </location>
</feature>
<name>A0A8H7S9I4_9FUNG</name>
<dbReference type="Gene3D" id="3.30.450.40">
    <property type="match status" value="1"/>
</dbReference>
<evidence type="ECO:0000256" key="3">
    <source>
        <dbReference type="ARBA" id="ARBA00022553"/>
    </source>
</evidence>
<keyword evidence="3" id="KW-0597">Phosphoprotein</keyword>
<dbReference type="CDD" id="cd00082">
    <property type="entry name" value="HisKA"/>
    <property type="match status" value="1"/>
</dbReference>
<evidence type="ECO:0000256" key="9">
    <source>
        <dbReference type="SAM" id="MobiDB-lite"/>
    </source>
</evidence>
<dbReference type="GO" id="GO:0005524">
    <property type="term" value="F:ATP binding"/>
    <property type="evidence" value="ECO:0007669"/>
    <property type="project" value="UniProtKB-KW"/>
</dbReference>
<keyword evidence="7" id="KW-0067">ATP-binding</keyword>
<dbReference type="SMART" id="SM00065">
    <property type="entry name" value="GAF"/>
    <property type="match status" value="1"/>
</dbReference>
<gene>
    <name evidence="11" type="ORF">INT45_013420</name>
</gene>
<dbReference type="InterPro" id="IPR005467">
    <property type="entry name" value="His_kinase_dom"/>
</dbReference>
<dbReference type="SUPFAM" id="SSF47384">
    <property type="entry name" value="Homodimeric domain of signal transducing histidine kinase"/>
    <property type="match status" value="1"/>
</dbReference>
<dbReference type="InterPro" id="IPR036097">
    <property type="entry name" value="HisK_dim/P_sf"/>
</dbReference>
<dbReference type="InterPro" id="IPR029016">
    <property type="entry name" value="GAF-like_dom_sf"/>
</dbReference>